<dbReference type="FunFam" id="3.50.30.80:FF:000001">
    <property type="entry name" value="Dihydroxy-acid dehydratase"/>
    <property type="match status" value="1"/>
</dbReference>
<dbReference type="InterPro" id="IPR000581">
    <property type="entry name" value="ILV_EDD_N"/>
</dbReference>
<protein>
    <submittedName>
        <fullName evidence="9">Dihydroxy-acid dehydratase</fullName>
    </submittedName>
</protein>
<dbReference type="PANTHER" id="PTHR43183">
    <property type="entry name" value="HYPOTHETICAL DIHYDROXYACID DEHYDRATASE (EUROFUNG)-RELATED"/>
    <property type="match status" value="1"/>
</dbReference>
<dbReference type="RefSeq" id="WP_075568344.1">
    <property type="nucleotide sequence ID" value="NZ_MSDO01000001.1"/>
</dbReference>
<keyword evidence="4" id="KW-0411">Iron-sulfur</keyword>
<gene>
    <name evidence="9" type="ORF">BTW07_01395</name>
</gene>
<keyword evidence="2" id="KW-0479">Metal-binding</keyword>
<feature type="region of interest" description="Disordered" evidence="6">
    <location>
        <begin position="1"/>
        <end position="22"/>
    </location>
</feature>
<comment type="caution">
    <text evidence="9">The sequence shown here is derived from an EMBL/GenBank/DDBJ whole genome shotgun (WGS) entry which is preliminary data.</text>
</comment>
<dbReference type="GO" id="GO:0051536">
    <property type="term" value="F:iron-sulfur cluster binding"/>
    <property type="evidence" value="ECO:0007669"/>
    <property type="project" value="UniProtKB-KW"/>
</dbReference>
<dbReference type="EMBL" id="MSDO01000001">
    <property type="protein sequence ID" value="OLO06175.1"/>
    <property type="molecule type" value="Genomic_DNA"/>
</dbReference>
<dbReference type="InterPro" id="IPR020558">
    <property type="entry name" value="DiOHA_6PGluconate_deHydtase_CS"/>
</dbReference>
<dbReference type="Pfam" id="PF00920">
    <property type="entry name" value="ILVD_EDD_N"/>
    <property type="match status" value="1"/>
</dbReference>
<dbReference type="Pfam" id="PF24877">
    <property type="entry name" value="ILV_EDD_C"/>
    <property type="match status" value="1"/>
</dbReference>
<dbReference type="NCBIfam" id="NF004784">
    <property type="entry name" value="PRK06131.1"/>
    <property type="match status" value="1"/>
</dbReference>
<name>A0A1Q8SXK8_9GAMM</name>
<reference evidence="9 10" key="1">
    <citation type="submission" date="2016-12" db="EMBL/GenBank/DDBJ databases">
        <title>Draft genome sequences of strains Salinicola socius SMB35, Salinicola sp. MH3R3-1 and Chromohalobacter sp. SMB17 from the Verkhnekamsk potash mining region of Russia.</title>
        <authorList>
            <person name="Mavrodi D.V."/>
            <person name="Olsson B.E."/>
            <person name="Korsakova E.S."/>
            <person name="Pyankova A."/>
            <person name="Mavrodi O.V."/>
            <person name="Plotnikova E.G."/>
        </authorList>
    </citation>
    <scope>NUCLEOTIDE SEQUENCE [LARGE SCALE GENOMIC DNA]</scope>
    <source>
        <strain evidence="9 10">SMB35</strain>
    </source>
</reference>
<dbReference type="AlphaFoldDB" id="A0A1Q8SXK8"/>
<dbReference type="PROSITE" id="PS00886">
    <property type="entry name" value="ILVD_EDD_1"/>
    <property type="match status" value="1"/>
</dbReference>
<organism evidence="9 10">
    <name type="scientific">Salinicola socius</name>
    <dbReference type="NCBI Taxonomy" id="404433"/>
    <lineage>
        <taxon>Bacteria</taxon>
        <taxon>Pseudomonadati</taxon>
        <taxon>Pseudomonadota</taxon>
        <taxon>Gammaproteobacteria</taxon>
        <taxon>Oceanospirillales</taxon>
        <taxon>Halomonadaceae</taxon>
        <taxon>Salinicola</taxon>
    </lineage>
</organism>
<keyword evidence="10" id="KW-1185">Reference proteome</keyword>
<sequence length="589" mass="63376">MADDASNERHDGQKDIPADERQTGLNQGLVNYGDAGFSLFLRKAFIKGAGYSDDALNRTIVGIVNTGSGYNPCHGNAPQLIEAVKRGVMLEGGLPIEFPTISIAESFSTPTSMYLRNLMSMDTEEMIRAQPMDSVVLIGGCDKTVPAQLMGAASANVPMLELVTGAMLTSGHRGVRVGACTDCRRYWGMYRGQEIDDQEIEEVNAKLVGSVGTCSVMGTASTMACISEALGIALPGSASPPAVTADRMRVAEATGRQAVINARTRVTPDRILTEKAFENALRVLLAIGGSTNGIIHLTAIAGRMGIDIDLAAFDRMSRETPVLVDLKPSGQHYMEDLHRAGGLPTVLRELKPLLHLDAMTVTGRTLGEEIDAVPAFEQQVVHRFDAPLYPAGGIAFLRGNLAPDGAIIKQSAADARLMEHEGRAVVFENAEDMAARIDDPALDVTAEDVLVLKRIGPVGAPGMPEAGYLPIPRKLARQGVRDMLRISDGRMSGTAAGSIVLHVTPEAALGGPLALVENGDRIRLSVSERRLELLVDDAELARRREGWRPIALTAERGYRKLFLEQITQADQGCDFTFLRPPNIQRRVPK</sequence>
<evidence type="ECO:0000256" key="4">
    <source>
        <dbReference type="ARBA" id="ARBA00023014"/>
    </source>
</evidence>
<dbReference type="SUPFAM" id="SSF143975">
    <property type="entry name" value="IlvD/EDD N-terminal domain-like"/>
    <property type="match status" value="1"/>
</dbReference>
<feature type="domain" description="Dihydroxy-acid/6-phosphogluconate dehydratase N-terminal" evidence="7">
    <location>
        <begin position="58"/>
        <end position="368"/>
    </location>
</feature>
<dbReference type="Proteomes" id="UP000186878">
    <property type="component" value="Unassembled WGS sequence"/>
</dbReference>
<accession>A0A1Q8SXK8</accession>
<dbReference type="PANTHER" id="PTHR43183:SF1">
    <property type="entry name" value="HYPOTHETICAL DIHYDROXY-ACID DEHYDRATASE (EUROFUNG)-RELATED"/>
    <property type="match status" value="1"/>
</dbReference>
<evidence type="ECO:0000256" key="5">
    <source>
        <dbReference type="ARBA" id="ARBA00023239"/>
    </source>
</evidence>
<evidence type="ECO:0000256" key="1">
    <source>
        <dbReference type="ARBA" id="ARBA00006486"/>
    </source>
</evidence>
<proteinExistence type="inferred from homology"/>
<evidence type="ECO:0000313" key="10">
    <source>
        <dbReference type="Proteomes" id="UP000186878"/>
    </source>
</evidence>
<comment type="similarity">
    <text evidence="1">Belongs to the IlvD/Edd family.</text>
</comment>
<keyword evidence="5" id="KW-0456">Lyase</keyword>
<evidence type="ECO:0000313" key="9">
    <source>
        <dbReference type="EMBL" id="OLO06175.1"/>
    </source>
</evidence>
<dbReference type="OrthoDB" id="9807077at2"/>
<dbReference type="InterPro" id="IPR037237">
    <property type="entry name" value="IlvD/EDD_N"/>
</dbReference>
<dbReference type="InterPro" id="IPR056740">
    <property type="entry name" value="ILV_EDD_C"/>
</dbReference>
<feature type="domain" description="Dihydroxy-acid/6-phosphogluconate dehydratase C-terminal" evidence="8">
    <location>
        <begin position="379"/>
        <end position="573"/>
    </location>
</feature>
<keyword evidence="3" id="KW-0408">Iron</keyword>
<evidence type="ECO:0000256" key="6">
    <source>
        <dbReference type="SAM" id="MobiDB-lite"/>
    </source>
</evidence>
<dbReference type="InterPro" id="IPR042096">
    <property type="entry name" value="Dihydro-acid_dehy_C"/>
</dbReference>
<evidence type="ECO:0000259" key="7">
    <source>
        <dbReference type="Pfam" id="PF00920"/>
    </source>
</evidence>
<dbReference type="GO" id="GO:0016836">
    <property type="term" value="F:hydro-lyase activity"/>
    <property type="evidence" value="ECO:0007669"/>
    <property type="project" value="UniProtKB-ARBA"/>
</dbReference>
<evidence type="ECO:0000256" key="2">
    <source>
        <dbReference type="ARBA" id="ARBA00022723"/>
    </source>
</evidence>
<dbReference type="Gene3D" id="3.50.30.80">
    <property type="entry name" value="IlvD/EDD C-terminal domain-like"/>
    <property type="match status" value="1"/>
</dbReference>
<dbReference type="STRING" id="404433.BTW07_01395"/>
<evidence type="ECO:0000259" key="8">
    <source>
        <dbReference type="Pfam" id="PF24877"/>
    </source>
</evidence>
<evidence type="ECO:0000256" key="3">
    <source>
        <dbReference type="ARBA" id="ARBA00023004"/>
    </source>
</evidence>
<dbReference type="InterPro" id="IPR052352">
    <property type="entry name" value="Sugar_Degrad_Dehydratases"/>
</dbReference>
<dbReference type="GO" id="GO:0046872">
    <property type="term" value="F:metal ion binding"/>
    <property type="evidence" value="ECO:0007669"/>
    <property type="project" value="UniProtKB-KW"/>
</dbReference>
<dbReference type="SUPFAM" id="SSF52016">
    <property type="entry name" value="LeuD/IlvD-like"/>
    <property type="match status" value="1"/>
</dbReference>